<dbReference type="Pfam" id="PF01074">
    <property type="entry name" value="Glyco_hydro_38N"/>
    <property type="match status" value="1"/>
</dbReference>
<dbReference type="Gene3D" id="2.60.40.1180">
    <property type="entry name" value="Golgi alpha-mannosidase II"/>
    <property type="match status" value="1"/>
</dbReference>
<dbReference type="GO" id="GO:0046872">
    <property type="term" value="F:metal ion binding"/>
    <property type="evidence" value="ECO:0007669"/>
    <property type="project" value="UniProtKB-KW"/>
</dbReference>
<gene>
    <name evidence="12" type="ORF">OXX778_LOCUS5453</name>
</gene>
<dbReference type="SUPFAM" id="SSF88713">
    <property type="entry name" value="Glycoside hydrolase/deacetylase"/>
    <property type="match status" value="1"/>
</dbReference>
<dbReference type="Gene3D" id="2.60.40.1360">
    <property type="match status" value="1"/>
</dbReference>
<dbReference type="GO" id="GO:0030246">
    <property type="term" value="F:carbohydrate binding"/>
    <property type="evidence" value="ECO:0007669"/>
    <property type="project" value="InterPro"/>
</dbReference>
<organism evidence="12 13">
    <name type="scientific">Brachionus calyciflorus</name>
    <dbReference type="NCBI Taxonomy" id="104777"/>
    <lineage>
        <taxon>Eukaryota</taxon>
        <taxon>Metazoa</taxon>
        <taxon>Spiralia</taxon>
        <taxon>Gnathifera</taxon>
        <taxon>Rotifera</taxon>
        <taxon>Eurotatoria</taxon>
        <taxon>Monogononta</taxon>
        <taxon>Pseudotrocha</taxon>
        <taxon>Ploima</taxon>
        <taxon>Brachionidae</taxon>
        <taxon>Brachionus</taxon>
    </lineage>
</organism>
<dbReference type="PANTHER" id="PTHR11607:SF3">
    <property type="entry name" value="LYSOSOMAL ALPHA-MANNOSIDASE"/>
    <property type="match status" value="1"/>
</dbReference>
<dbReference type="GO" id="GO:0004559">
    <property type="term" value="F:alpha-mannosidase activity"/>
    <property type="evidence" value="ECO:0007669"/>
    <property type="project" value="UniProtKB-EC"/>
</dbReference>
<evidence type="ECO:0000259" key="11">
    <source>
        <dbReference type="SMART" id="SM00872"/>
    </source>
</evidence>
<evidence type="ECO:0000256" key="10">
    <source>
        <dbReference type="RuleBase" id="RU361199"/>
    </source>
</evidence>
<dbReference type="InterPro" id="IPR011330">
    <property type="entry name" value="Glyco_hydro/deAcase_b/a-brl"/>
</dbReference>
<dbReference type="FunFam" id="1.20.1270.50:FF:000002">
    <property type="entry name" value="Alpha-mannosidase"/>
    <property type="match status" value="1"/>
</dbReference>
<dbReference type="FunFam" id="3.20.110.10:FF:000001">
    <property type="entry name" value="Alpha-mannosidase"/>
    <property type="match status" value="1"/>
</dbReference>
<dbReference type="InterPro" id="IPR041147">
    <property type="entry name" value="GH38_C"/>
</dbReference>
<dbReference type="InterPro" id="IPR050843">
    <property type="entry name" value="Glycosyl_Hydrlase_38"/>
</dbReference>
<keyword evidence="5 10" id="KW-0378">Hydrolase</keyword>
<dbReference type="FunFam" id="1.20.1270.50:FF:000003">
    <property type="entry name" value="Alpha-mannosidase"/>
    <property type="match status" value="1"/>
</dbReference>
<evidence type="ECO:0000256" key="6">
    <source>
        <dbReference type="ARBA" id="ARBA00022833"/>
    </source>
</evidence>
<evidence type="ECO:0000256" key="3">
    <source>
        <dbReference type="ARBA" id="ARBA00012752"/>
    </source>
</evidence>
<keyword evidence="7" id="KW-1015">Disulfide bond</keyword>
<dbReference type="EC" id="3.2.1.-" evidence="10"/>
<keyword evidence="8" id="KW-0325">Glycoprotein</keyword>
<evidence type="ECO:0000313" key="12">
    <source>
        <dbReference type="EMBL" id="CAF0780866.1"/>
    </source>
</evidence>
<accession>A0A813RIK9</accession>
<name>A0A813RIK9_9BILA</name>
<evidence type="ECO:0000256" key="8">
    <source>
        <dbReference type="ARBA" id="ARBA00023180"/>
    </source>
</evidence>
<evidence type="ECO:0000256" key="9">
    <source>
        <dbReference type="ARBA" id="ARBA00023295"/>
    </source>
</evidence>
<dbReference type="Gene3D" id="3.20.110.10">
    <property type="entry name" value="Glycoside hydrolase 38, N terminal domain"/>
    <property type="match status" value="1"/>
</dbReference>
<dbReference type="GO" id="GO:0005764">
    <property type="term" value="C:lysosome"/>
    <property type="evidence" value="ECO:0007669"/>
    <property type="project" value="TreeGrafter"/>
</dbReference>
<feature type="chain" id="PRO_5033102330" description="Alpha-mannosidase" evidence="10">
    <location>
        <begin position="21"/>
        <end position="1011"/>
    </location>
</feature>
<keyword evidence="9 10" id="KW-0326">Glycosidase</keyword>
<dbReference type="SUPFAM" id="SSF88688">
    <property type="entry name" value="Families 57/38 glycoside transferase middle domain"/>
    <property type="match status" value="1"/>
</dbReference>
<comment type="caution">
    <text evidence="12">The sequence shown here is derived from an EMBL/GenBank/DDBJ whole genome shotgun (WGS) entry which is preliminary data.</text>
</comment>
<dbReference type="AlphaFoldDB" id="A0A813RIK9"/>
<dbReference type="SMART" id="SM00872">
    <property type="entry name" value="Alpha-mann_mid"/>
    <property type="match status" value="1"/>
</dbReference>
<dbReference type="EMBL" id="CAJNOC010000594">
    <property type="protein sequence ID" value="CAF0780866.1"/>
    <property type="molecule type" value="Genomic_DNA"/>
</dbReference>
<keyword evidence="13" id="KW-1185">Reference proteome</keyword>
<keyword evidence="6 10" id="KW-0862">Zinc</keyword>
<evidence type="ECO:0000256" key="5">
    <source>
        <dbReference type="ARBA" id="ARBA00022801"/>
    </source>
</evidence>
<dbReference type="InterPro" id="IPR027291">
    <property type="entry name" value="Glyco_hydro_38_N_sf"/>
</dbReference>
<dbReference type="InterPro" id="IPR028995">
    <property type="entry name" value="Glyco_hydro_57/38_cen_sf"/>
</dbReference>
<proteinExistence type="inferred from homology"/>
<dbReference type="Pfam" id="PF09261">
    <property type="entry name" value="Alpha-mann_mid"/>
    <property type="match status" value="1"/>
</dbReference>
<comment type="catalytic activity">
    <reaction evidence="1">
        <text>Hydrolysis of terminal, non-reducing alpha-D-mannose residues in alpha-D-mannosides.</text>
        <dbReference type="EC" id="3.2.1.24"/>
    </reaction>
</comment>
<evidence type="ECO:0000256" key="7">
    <source>
        <dbReference type="ARBA" id="ARBA00023157"/>
    </source>
</evidence>
<dbReference type="InterPro" id="IPR011013">
    <property type="entry name" value="Gal_mutarotase_sf_dom"/>
</dbReference>
<dbReference type="Gene3D" id="2.70.98.30">
    <property type="entry name" value="Golgi alpha-mannosidase II, domain 4"/>
    <property type="match status" value="1"/>
</dbReference>
<keyword evidence="10" id="KW-0732">Signal</keyword>
<feature type="signal peptide" evidence="10">
    <location>
        <begin position="1"/>
        <end position="20"/>
    </location>
</feature>
<evidence type="ECO:0000313" key="13">
    <source>
        <dbReference type="Proteomes" id="UP000663879"/>
    </source>
</evidence>
<dbReference type="OrthoDB" id="2016903at2759"/>
<keyword evidence="4 10" id="KW-0479">Metal-binding</keyword>
<dbReference type="InterPro" id="IPR013780">
    <property type="entry name" value="Glyco_hydro_b"/>
</dbReference>
<evidence type="ECO:0000256" key="2">
    <source>
        <dbReference type="ARBA" id="ARBA00009792"/>
    </source>
</evidence>
<reference evidence="12" key="1">
    <citation type="submission" date="2021-02" db="EMBL/GenBank/DDBJ databases">
        <authorList>
            <person name="Nowell W R."/>
        </authorList>
    </citation>
    <scope>NUCLEOTIDE SEQUENCE</scope>
    <source>
        <strain evidence="12">Ploen Becks lab</strain>
    </source>
</reference>
<dbReference type="InterPro" id="IPR015341">
    <property type="entry name" value="Glyco_hydro_38_cen"/>
</dbReference>
<dbReference type="CDD" id="cd10810">
    <property type="entry name" value="GH38N_AMII_LAM_like"/>
    <property type="match status" value="1"/>
</dbReference>
<evidence type="ECO:0000256" key="1">
    <source>
        <dbReference type="ARBA" id="ARBA00000365"/>
    </source>
</evidence>
<dbReference type="SUPFAM" id="SSF74650">
    <property type="entry name" value="Galactose mutarotase-like"/>
    <property type="match status" value="1"/>
</dbReference>
<protein>
    <recommendedName>
        <fullName evidence="3 10">Alpha-mannosidase</fullName>
        <ecNumber evidence="10">3.2.1.-</ecNumber>
    </recommendedName>
</protein>
<sequence>MTSIRFKLFIFLILVTFSNSAQNVNECGSPFKNCNLGKPGMINVHIVPHTHDDAGWLKTVDQYYYGANTGQQLASVQYVLDTVINELEKDPTKRFVYVEMAFMSRWWKEQDEKMKQLVRVLVNEGRLEFVIGAWVMEDEATPYYNDMIDQQTLGLNFILKEFGKCARPRTAWQIDPFGHSREQGSLFAQFGFDSLFLGRIDYQDSDYRTETKSREMIWQSSANLGEAGRIFTGILPNGYNPPPGFCFDIYCDDDPIMDDEDLDDYNVDEKIKKFLDYTHKQATWYKTKNLIMTMGSDFQYSNAHMWYKNLDKLIHYINKQQENGSDVNIFYSTPACYMYSLNKENVTWPLKYDDFFPYAHRPHAFWTGYFTSRSALKDYVRKTNNYLQIVRQLATFAGLSDDETKNSINLLEKEMGILQHHDAVSGTERQHVANDYSKRLARGINKCLNVIYKAFDHLTSKLFSLNNEPIFMCPLMNISQCIEIEGFERFSLIMYNPLPREVTTWVRLPVIDSNYIVYDFESEDKVQTQISEVYNETKLIPERNSKANYDLVWKSVQRPLGIKLYSVQKTSRKESIIQKSENLNLNNEHLELNFDQNGNLINIKNKHSSVSTPLKQFYCIYESMPGNNSESKFQASGAYVFRPMKNSCMPLEVREYRVQNGPLFDEIHQVYNEWISQTIRLYKGEKNAEFEWQVGPIDVDDKIGKEIVIKFDSDLKSNSLFYTDSNGREILKRKRDYRPTWILNQTESIAGNYYPINTRIFVRDEPGRINRNNALRQLTLVTDRSHGGSSINDGSIEVMLHRRMLNDDALGVSEPLNEKGSDGKGLIIKGNIKVLFDTVENSAALHRELSHQVNNKPLLIFTRLDKNEELKKLSSWTAVKENLPLNLHLLTLMKDYDQESEITNSFLVRLEHFYEKEEDKELSQPVSVDLREYFSKSFNIVGVEELALGANMKVEELNERLKWYSDSELDNLILKHENNEKNKIKRQDSNDNPFLFTLYPMQIRTFRLWYL</sequence>
<dbReference type="Pfam" id="PF07748">
    <property type="entry name" value="Glyco_hydro_38C"/>
    <property type="match status" value="1"/>
</dbReference>
<dbReference type="PANTHER" id="PTHR11607">
    <property type="entry name" value="ALPHA-MANNOSIDASE"/>
    <property type="match status" value="1"/>
</dbReference>
<dbReference type="FunFam" id="2.70.98.30:FF:000003">
    <property type="entry name" value="Alpha-mannosidase"/>
    <property type="match status" value="1"/>
</dbReference>
<dbReference type="InterPro" id="IPR037094">
    <property type="entry name" value="Glyco_hydro_38_cen_sf"/>
</dbReference>
<dbReference type="Pfam" id="PF17677">
    <property type="entry name" value="Glyco_hydro38C2"/>
    <property type="match status" value="1"/>
</dbReference>
<feature type="domain" description="Glycoside hydrolase family 38 central" evidence="11">
    <location>
        <begin position="364"/>
        <end position="440"/>
    </location>
</feature>
<evidence type="ECO:0000256" key="4">
    <source>
        <dbReference type="ARBA" id="ARBA00022723"/>
    </source>
</evidence>
<dbReference type="Proteomes" id="UP000663879">
    <property type="component" value="Unassembled WGS sequence"/>
</dbReference>
<dbReference type="InterPro" id="IPR000602">
    <property type="entry name" value="Glyco_hydro_38_N"/>
</dbReference>
<dbReference type="Gene3D" id="1.20.1270.50">
    <property type="entry name" value="Glycoside hydrolase family 38, central domain"/>
    <property type="match status" value="2"/>
</dbReference>
<comment type="similarity">
    <text evidence="2 10">Belongs to the glycosyl hydrolase 38 family.</text>
</comment>
<dbReference type="InterPro" id="IPR011682">
    <property type="entry name" value="Glyco_hydro_38_C"/>
</dbReference>
<comment type="cofactor">
    <cofactor evidence="10">
        <name>Zn(2+)</name>
        <dbReference type="ChEBI" id="CHEBI:29105"/>
    </cofactor>
    <text evidence="10">Binds 1 zinc ion per subunit.</text>
</comment>
<dbReference type="GO" id="GO:0006013">
    <property type="term" value="P:mannose metabolic process"/>
    <property type="evidence" value="ECO:0007669"/>
    <property type="project" value="InterPro"/>
</dbReference>